<evidence type="ECO:0000313" key="3">
    <source>
        <dbReference type="Proteomes" id="UP000813385"/>
    </source>
</evidence>
<comment type="caution">
    <text evidence="2">The sequence shown here is derived from an EMBL/GenBank/DDBJ whole genome shotgun (WGS) entry which is preliminary data.</text>
</comment>
<name>A0A8K0X9T7_9PEZI</name>
<keyword evidence="3" id="KW-1185">Reference proteome</keyword>
<protein>
    <submittedName>
        <fullName evidence="2">Uncharacterized protein</fullName>
    </submittedName>
</protein>
<dbReference type="AlphaFoldDB" id="A0A8K0X9T7"/>
<accession>A0A8K0X9T7</accession>
<dbReference type="EMBL" id="JAGPXD010000001">
    <property type="protein sequence ID" value="KAH7375320.1"/>
    <property type="molecule type" value="Genomic_DNA"/>
</dbReference>
<gene>
    <name evidence="2" type="ORF">B0T11DRAFT_270117</name>
</gene>
<dbReference type="Proteomes" id="UP000813385">
    <property type="component" value="Unassembled WGS sequence"/>
</dbReference>
<feature type="region of interest" description="Disordered" evidence="1">
    <location>
        <begin position="78"/>
        <end position="109"/>
    </location>
</feature>
<sequence>MQKSHKVGTVVGLQLPLACVAAFAGRGLRPRWDARPRDSDPSPVPYTASKRVFWAVTSGETAPATPFSTHHLLVQRRAQGAQQSFRLKQGGSRPPGSPRLPETCPSPWT</sequence>
<evidence type="ECO:0000313" key="2">
    <source>
        <dbReference type="EMBL" id="KAH7375320.1"/>
    </source>
</evidence>
<reference evidence="2" key="1">
    <citation type="journal article" date="2021" name="Nat. Commun.">
        <title>Genetic determinants of endophytism in the Arabidopsis root mycobiome.</title>
        <authorList>
            <person name="Mesny F."/>
            <person name="Miyauchi S."/>
            <person name="Thiergart T."/>
            <person name="Pickel B."/>
            <person name="Atanasova L."/>
            <person name="Karlsson M."/>
            <person name="Huettel B."/>
            <person name="Barry K.W."/>
            <person name="Haridas S."/>
            <person name="Chen C."/>
            <person name="Bauer D."/>
            <person name="Andreopoulos W."/>
            <person name="Pangilinan J."/>
            <person name="LaButti K."/>
            <person name="Riley R."/>
            <person name="Lipzen A."/>
            <person name="Clum A."/>
            <person name="Drula E."/>
            <person name="Henrissat B."/>
            <person name="Kohler A."/>
            <person name="Grigoriev I.V."/>
            <person name="Martin F.M."/>
            <person name="Hacquard S."/>
        </authorList>
    </citation>
    <scope>NUCLEOTIDE SEQUENCE</scope>
    <source>
        <strain evidence="2">MPI-CAGE-AT-0016</strain>
    </source>
</reference>
<proteinExistence type="predicted"/>
<organism evidence="2 3">
    <name type="scientific">Plectosphaerella cucumerina</name>
    <dbReference type="NCBI Taxonomy" id="40658"/>
    <lineage>
        <taxon>Eukaryota</taxon>
        <taxon>Fungi</taxon>
        <taxon>Dikarya</taxon>
        <taxon>Ascomycota</taxon>
        <taxon>Pezizomycotina</taxon>
        <taxon>Sordariomycetes</taxon>
        <taxon>Hypocreomycetidae</taxon>
        <taxon>Glomerellales</taxon>
        <taxon>Plectosphaerellaceae</taxon>
        <taxon>Plectosphaerella</taxon>
    </lineage>
</organism>
<evidence type="ECO:0000256" key="1">
    <source>
        <dbReference type="SAM" id="MobiDB-lite"/>
    </source>
</evidence>